<dbReference type="Gene3D" id="3.90.550.10">
    <property type="entry name" value="Spore Coat Polysaccharide Biosynthesis Protein SpsA, Chain A"/>
    <property type="match status" value="1"/>
</dbReference>
<organism evidence="1 2">
    <name type="scientific">Clostridium botulinum</name>
    <dbReference type="NCBI Taxonomy" id="1491"/>
    <lineage>
        <taxon>Bacteria</taxon>
        <taxon>Bacillati</taxon>
        <taxon>Bacillota</taxon>
        <taxon>Clostridia</taxon>
        <taxon>Eubacteriales</taxon>
        <taxon>Clostridiaceae</taxon>
        <taxon>Clostridium</taxon>
    </lineage>
</organism>
<name>A0A6B4JM24_CLOBO</name>
<accession>A0A6B4JM24</accession>
<dbReference type="PANTHER" id="PTHR42866:SF1">
    <property type="entry name" value="SPORE COAT POLYSACCHARIDE BIOSYNTHESIS PROTEIN SPSF"/>
    <property type="match status" value="1"/>
</dbReference>
<dbReference type="InterPro" id="IPR003329">
    <property type="entry name" value="Cytidylyl_trans"/>
</dbReference>
<sequence length="260" mass="30331">MKVICIVQARMGSERLPGKVIKSVLGKPMILHTLDRLSKSRYIDKLVLATSEKETEEPLVNICENAGYEVFRGDECNVLKRYKDAVDYYMQSDEDVAVVRITGDCPLIDPIIVDNVITHFMMHDYDYVRLDVPNSFVRGFDVEVFSREAFNKAYDTVNTLKNNILLRSEEEKIQIKMYSEHVTYYIYKHQKEFKVGYVKGEGFYNKDYRLCVDTEEDFNLIENIFNNFKNAFVSSKDIIEYLGNNKFATRLNSNIVQKQI</sequence>
<dbReference type="AlphaFoldDB" id="A0A6B4JM24"/>
<evidence type="ECO:0000313" key="1">
    <source>
        <dbReference type="EMBL" id="NFV25843.1"/>
    </source>
</evidence>
<dbReference type="InterPro" id="IPR029044">
    <property type="entry name" value="Nucleotide-diphossugar_trans"/>
</dbReference>
<dbReference type="Pfam" id="PF02348">
    <property type="entry name" value="CTP_transf_3"/>
    <property type="match status" value="1"/>
</dbReference>
<dbReference type="FunFam" id="3.90.550.10:FF:000188">
    <property type="entry name" value="Polysaccharide biosynthesis protein"/>
    <property type="match status" value="1"/>
</dbReference>
<keyword evidence="1" id="KW-0808">Transferase</keyword>
<dbReference type="GO" id="GO:0005829">
    <property type="term" value="C:cytosol"/>
    <property type="evidence" value="ECO:0007669"/>
    <property type="project" value="TreeGrafter"/>
</dbReference>
<dbReference type="GO" id="GO:0016779">
    <property type="term" value="F:nucleotidyltransferase activity"/>
    <property type="evidence" value="ECO:0007669"/>
    <property type="project" value="UniProtKB-KW"/>
</dbReference>
<comment type="caution">
    <text evidence="1">The sequence shown here is derived from an EMBL/GenBank/DDBJ whole genome shotgun (WGS) entry which is preliminary data.</text>
</comment>
<dbReference type="RefSeq" id="WP_003370218.1">
    <property type="nucleotide sequence ID" value="NZ_CP010520.1"/>
</dbReference>
<dbReference type="CDD" id="cd02518">
    <property type="entry name" value="GT2_SpsF"/>
    <property type="match status" value="1"/>
</dbReference>
<protein>
    <submittedName>
        <fullName evidence="1">3-deoxy-manno-octulosonate cytidylyltransferase</fullName>
    </submittedName>
</protein>
<dbReference type="EMBL" id="SXFB01000003">
    <property type="protein sequence ID" value="NFV25843.1"/>
    <property type="molecule type" value="Genomic_DNA"/>
</dbReference>
<evidence type="ECO:0000313" key="2">
    <source>
        <dbReference type="Proteomes" id="UP000486903"/>
    </source>
</evidence>
<keyword evidence="1" id="KW-0548">Nucleotidyltransferase</keyword>
<reference evidence="1 2" key="1">
    <citation type="submission" date="2019-04" db="EMBL/GenBank/DDBJ databases">
        <title>Genome sequencing of Clostridium botulinum Groups I-IV and Clostridium butyricum.</title>
        <authorList>
            <person name="Brunt J."/>
            <person name="Van Vliet A.H.M."/>
            <person name="Stringer S.C."/>
            <person name="Carter A.T."/>
            <person name="Peck M.W."/>
        </authorList>
    </citation>
    <scope>NUCLEOTIDE SEQUENCE [LARGE SCALE GENOMIC DNA]</scope>
    <source>
        <strain evidence="1 2">BL81</strain>
    </source>
</reference>
<proteinExistence type="predicted"/>
<dbReference type="PANTHER" id="PTHR42866">
    <property type="entry name" value="3-DEOXY-MANNO-OCTULOSONATE CYTIDYLYLTRANSFERASE"/>
    <property type="match status" value="1"/>
</dbReference>
<gene>
    <name evidence="1" type="ORF">FDG31_06600</name>
</gene>
<dbReference type="Proteomes" id="UP000486903">
    <property type="component" value="Unassembled WGS sequence"/>
</dbReference>
<dbReference type="SUPFAM" id="SSF53448">
    <property type="entry name" value="Nucleotide-diphospho-sugar transferases"/>
    <property type="match status" value="1"/>
</dbReference>